<organism evidence="3 4">
    <name type="scientific">Pichia kluyveri</name>
    <name type="common">Yeast</name>
    <dbReference type="NCBI Taxonomy" id="36015"/>
    <lineage>
        <taxon>Eukaryota</taxon>
        <taxon>Fungi</taxon>
        <taxon>Dikarya</taxon>
        <taxon>Ascomycota</taxon>
        <taxon>Saccharomycotina</taxon>
        <taxon>Pichiomycetes</taxon>
        <taxon>Pichiales</taxon>
        <taxon>Pichiaceae</taxon>
        <taxon>Pichia</taxon>
    </lineage>
</organism>
<evidence type="ECO:0000259" key="2">
    <source>
        <dbReference type="Pfam" id="PF02777"/>
    </source>
</evidence>
<dbReference type="GO" id="GO:0004784">
    <property type="term" value="F:superoxide dismutase activity"/>
    <property type="evidence" value="ECO:0007669"/>
    <property type="project" value="InterPro"/>
</dbReference>
<dbReference type="Proteomes" id="UP001378960">
    <property type="component" value="Unassembled WGS sequence"/>
</dbReference>
<evidence type="ECO:0000313" key="3">
    <source>
        <dbReference type="EMBL" id="GMM43683.1"/>
    </source>
</evidence>
<keyword evidence="4" id="KW-1185">Reference proteome</keyword>
<dbReference type="InterPro" id="IPR036314">
    <property type="entry name" value="SOD_C_sf"/>
</dbReference>
<dbReference type="GO" id="GO:0046872">
    <property type="term" value="F:metal ion binding"/>
    <property type="evidence" value="ECO:0007669"/>
    <property type="project" value="InterPro"/>
</dbReference>
<dbReference type="GO" id="GO:0005737">
    <property type="term" value="C:cytoplasm"/>
    <property type="evidence" value="ECO:0007669"/>
    <property type="project" value="TreeGrafter"/>
</dbReference>
<dbReference type="AlphaFoldDB" id="A0AAV5QWT4"/>
<dbReference type="Pfam" id="PF02777">
    <property type="entry name" value="Sod_Fe_C"/>
    <property type="match status" value="2"/>
</dbReference>
<feature type="domain" description="Manganese/iron superoxide dismutase C-terminal" evidence="2">
    <location>
        <begin position="202"/>
        <end position="246"/>
    </location>
</feature>
<keyword evidence="3" id="KW-0687">Ribonucleoprotein</keyword>
<dbReference type="PANTHER" id="PTHR43595:SF2">
    <property type="entry name" value="SMALL RIBOSOMAL SUBUNIT PROTEIN MS42"/>
    <property type="match status" value="1"/>
</dbReference>
<accession>A0AAV5QWT4</accession>
<evidence type="ECO:0000313" key="4">
    <source>
        <dbReference type="Proteomes" id="UP001378960"/>
    </source>
</evidence>
<dbReference type="InterPro" id="IPR036324">
    <property type="entry name" value="Mn/Fe_SOD_N_sf"/>
</dbReference>
<evidence type="ECO:0000256" key="1">
    <source>
        <dbReference type="ARBA" id="ARBA00037226"/>
    </source>
</evidence>
<dbReference type="GO" id="GO:0005840">
    <property type="term" value="C:ribosome"/>
    <property type="evidence" value="ECO:0007669"/>
    <property type="project" value="UniProtKB-KW"/>
</dbReference>
<feature type="domain" description="Manganese/iron superoxide dismutase C-terminal" evidence="2">
    <location>
        <begin position="114"/>
        <end position="196"/>
    </location>
</feature>
<dbReference type="SUPFAM" id="SSF46609">
    <property type="entry name" value="Fe,Mn superoxide dismutase (SOD), N-terminal domain"/>
    <property type="match status" value="1"/>
</dbReference>
<sequence>MSRLFTRGIHLAPRLALEKSFSQNGIKGLMSPEQFRLGWIEYQDFLTKQLSMKTVDTTYENRSPMAIAMSCSKKNQEADIFHYASQAHNNHLFYQQLKNKDDSINNIENIIKPQLLNNIKNTFISLENFKNTILGEADILSGNGWIFLIENENKELKIVKCNNDGTPYFYGKNQSIDLNTTFDYQEYANIEKYGEKIKNGVKDYSLPLLCINVWEHSYLLDYGVSGKGEYLENLWDCIDWKVINSRVFSNMES</sequence>
<reference evidence="3 4" key="1">
    <citation type="journal article" date="2023" name="Elife">
        <title>Identification of key yeast species and microbe-microbe interactions impacting larval growth of Drosophila in the wild.</title>
        <authorList>
            <person name="Mure A."/>
            <person name="Sugiura Y."/>
            <person name="Maeda R."/>
            <person name="Honda K."/>
            <person name="Sakurai N."/>
            <person name="Takahashi Y."/>
            <person name="Watada M."/>
            <person name="Katoh T."/>
            <person name="Gotoh A."/>
            <person name="Gotoh Y."/>
            <person name="Taniguchi I."/>
            <person name="Nakamura K."/>
            <person name="Hayashi T."/>
            <person name="Katayama T."/>
            <person name="Uemura T."/>
            <person name="Hattori Y."/>
        </authorList>
    </citation>
    <scope>NUCLEOTIDE SEQUENCE [LARGE SCALE GENOMIC DNA]</scope>
    <source>
        <strain evidence="3 4">PK-24</strain>
    </source>
</reference>
<dbReference type="SUPFAM" id="SSF54719">
    <property type="entry name" value="Fe,Mn superoxide dismutase (SOD), C-terminal domain"/>
    <property type="match status" value="1"/>
</dbReference>
<dbReference type="Gene3D" id="3.55.40.20">
    <property type="entry name" value="Iron/manganese superoxide dismutase, C-terminal domain"/>
    <property type="match status" value="1"/>
</dbReference>
<name>A0AAV5QWT4_PICKL</name>
<keyword evidence="3" id="KW-0689">Ribosomal protein</keyword>
<gene>
    <name evidence="3" type="ORF">DAPK24_002580</name>
</gene>
<protein>
    <submittedName>
        <fullName evidence="3">Mitochondrial 37S ribosomal protein</fullName>
    </submittedName>
</protein>
<comment type="function">
    <text evidence="1">Component of the mitochondrial ribosome (mitoribosome), a dedicated translation machinery responsible for the synthesis of mitochondrial genome-encoded proteins, including at least some of the essential transmembrane subunits of the mitochondrial respiratory chain. The mitoribosomes are attached to the mitochondrial inner membrane and translation products are cotranslationally integrated into the membrane.</text>
</comment>
<dbReference type="InterPro" id="IPR019832">
    <property type="entry name" value="Mn/Fe_SOD_C"/>
</dbReference>
<comment type="caution">
    <text evidence="3">The sequence shown here is derived from an EMBL/GenBank/DDBJ whole genome shotgun (WGS) entry which is preliminary data.</text>
</comment>
<proteinExistence type="predicted"/>
<dbReference type="EMBL" id="BTGB01000001">
    <property type="protein sequence ID" value="GMM43683.1"/>
    <property type="molecule type" value="Genomic_DNA"/>
</dbReference>
<dbReference type="PANTHER" id="PTHR43595">
    <property type="entry name" value="37S RIBOSOMAL PROTEIN S26, MITOCHONDRIAL"/>
    <property type="match status" value="1"/>
</dbReference>